<dbReference type="GO" id="GO:0016787">
    <property type="term" value="F:hydrolase activity"/>
    <property type="evidence" value="ECO:0007669"/>
    <property type="project" value="UniProtKB-KW"/>
</dbReference>
<evidence type="ECO:0000256" key="2">
    <source>
        <dbReference type="ARBA" id="ARBA00022723"/>
    </source>
</evidence>
<dbReference type="SUPFAM" id="SSF56281">
    <property type="entry name" value="Metallo-hydrolase/oxidoreductase"/>
    <property type="match status" value="1"/>
</dbReference>
<evidence type="ECO:0000256" key="3">
    <source>
        <dbReference type="ARBA" id="ARBA00022801"/>
    </source>
</evidence>
<comment type="cofactor">
    <cofactor evidence="1">
        <name>Zn(2+)</name>
        <dbReference type="ChEBI" id="CHEBI:29105"/>
    </cofactor>
</comment>
<dbReference type="PANTHER" id="PTHR46233:SF3">
    <property type="entry name" value="HYDROXYACYLGLUTATHIONE HYDROLASE GLOC"/>
    <property type="match status" value="1"/>
</dbReference>
<dbReference type="Gene3D" id="3.60.15.10">
    <property type="entry name" value="Ribonuclease Z/Hydroxyacylglutathione hydrolase-like"/>
    <property type="match status" value="1"/>
</dbReference>
<dbReference type="Proteomes" id="UP000269669">
    <property type="component" value="Unassembled WGS sequence"/>
</dbReference>
<keyword evidence="8" id="KW-1185">Reference proteome</keyword>
<comment type="caution">
    <text evidence="7">The sequence shown here is derived from an EMBL/GenBank/DDBJ whole genome shotgun (WGS) entry which is preliminary data.</text>
</comment>
<dbReference type="Pfam" id="PF00753">
    <property type="entry name" value="Lactamase_B"/>
    <property type="match status" value="1"/>
</dbReference>
<dbReference type="EMBL" id="RSDW01000001">
    <property type="protein sequence ID" value="RSL14709.1"/>
    <property type="molecule type" value="Genomic_DNA"/>
</dbReference>
<gene>
    <name evidence="7" type="ORF">EDE15_0174</name>
</gene>
<protein>
    <submittedName>
        <fullName evidence="7">Glyoxylase-like metal-dependent hydrolase (Beta-lactamase superfamily II)</fullName>
    </submittedName>
</protein>
<feature type="domain" description="Metallo-beta-lactamase" evidence="6">
    <location>
        <begin position="12"/>
        <end position="191"/>
    </location>
</feature>
<dbReference type="InterPro" id="IPR036866">
    <property type="entry name" value="RibonucZ/Hydroxyglut_hydro"/>
</dbReference>
<evidence type="ECO:0000256" key="4">
    <source>
        <dbReference type="ARBA" id="ARBA00022833"/>
    </source>
</evidence>
<dbReference type="OrthoDB" id="9802248at2"/>
<accession>A0A428MCV6</accession>
<keyword evidence="3 7" id="KW-0378">Hydrolase</keyword>
<proteinExistence type="predicted"/>
<name>A0A428MCV6_9BACT</name>
<dbReference type="SMART" id="SM00849">
    <property type="entry name" value="Lactamase_B"/>
    <property type="match status" value="1"/>
</dbReference>
<dbReference type="InterPro" id="IPR001279">
    <property type="entry name" value="Metallo-B-lactamas"/>
</dbReference>
<evidence type="ECO:0000313" key="7">
    <source>
        <dbReference type="EMBL" id="RSL14709.1"/>
    </source>
</evidence>
<evidence type="ECO:0000259" key="6">
    <source>
        <dbReference type="SMART" id="SM00849"/>
    </source>
</evidence>
<dbReference type="CDD" id="cd06262">
    <property type="entry name" value="metallo-hydrolase-like_MBL-fold"/>
    <property type="match status" value="1"/>
</dbReference>
<dbReference type="GO" id="GO:0046872">
    <property type="term" value="F:metal ion binding"/>
    <property type="evidence" value="ECO:0007669"/>
    <property type="project" value="UniProtKB-KW"/>
</dbReference>
<reference evidence="7 8" key="1">
    <citation type="submission" date="2018-12" db="EMBL/GenBank/DDBJ databases">
        <title>Sequencing of bacterial isolates from soil warming experiment in Harvard Forest, Massachusetts, USA.</title>
        <authorList>
            <person name="Deangelis K."/>
        </authorList>
    </citation>
    <scope>NUCLEOTIDE SEQUENCE [LARGE SCALE GENOMIC DNA]</scope>
    <source>
        <strain evidence="7 8">EB153</strain>
    </source>
</reference>
<organism evidence="7 8">
    <name type="scientific">Edaphobacter aggregans</name>
    <dbReference type="NCBI Taxonomy" id="570835"/>
    <lineage>
        <taxon>Bacteria</taxon>
        <taxon>Pseudomonadati</taxon>
        <taxon>Acidobacteriota</taxon>
        <taxon>Terriglobia</taxon>
        <taxon>Terriglobales</taxon>
        <taxon>Acidobacteriaceae</taxon>
        <taxon>Edaphobacter</taxon>
    </lineage>
</organism>
<keyword evidence="4" id="KW-0862">Zinc</keyword>
<evidence type="ECO:0000256" key="1">
    <source>
        <dbReference type="ARBA" id="ARBA00001947"/>
    </source>
</evidence>
<evidence type="ECO:0000256" key="5">
    <source>
        <dbReference type="SAM" id="MobiDB-lite"/>
    </source>
</evidence>
<evidence type="ECO:0000313" key="8">
    <source>
        <dbReference type="Proteomes" id="UP000269669"/>
    </source>
</evidence>
<dbReference type="AlphaFoldDB" id="A0A428MCV6"/>
<dbReference type="RefSeq" id="WP_125483540.1">
    <property type="nucleotide sequence ID" value="NZ_RSDW01000001.1"/>
</dbReference>
<keyword evidence="2" id="KW-0479">Metal-binding</keyword>
<feature type="region of interest" description="Disordered" evidence="5">
    <location>
        <begin position="194"/>
        <end position="213"/>
    </location>
</feature>
<dbReference type="InterPro" id="IPR051453">
    <property type="entry name" value="MBL_Glyoxalase_II"/>
</dbReference>
<dbReference type="PANTHER" id="PTHR46233">
    <property type="entry name" value="HYDROXYACYLGLUTATHIONE HYDROLASE GLOC"/>
    <property type="match status" value="1"/>
</dbReference>
<sequence>MIHEILPVGLLQCNCSILGDETCREAIVIDPGDDIPRIQAILERHHLTVKQIIITHAHIDHIAGAHRLKQLTGAPILYNQLDLPLVQMMDIQAGWLGVPTPKVAAPDDNLTDGRTIAITGLTGTVLHTPGHTQGSSCLYLPDHTLLIAGDTLFAGSIGRTDLPGGNTRQLLTTIHHRLLTLPDEVTVIPGHGPKTTIGAERESNPFINSSNFN</sequence>